<dbReference type="RefSeq" id="WP_009201760.1">
    <property type="nucleotide sequence ID" value="NZ_ACJX03000001.1"/>
</dbReference>
<sequence length="183" mass="21262">MSEKLAFLCEGANDVLVVKSIVRQLVPDRVITKVRQLGGVNRLLKEADRHARILNAKGYFVIAIYDEADDKDENLILESESPGLIFVPARRKIEAWLLADDDAVKRASGLAFRGPFPTDRIEDPKAVLLHHFYRAVRERKRSYIFKERDFFKAILLNWDLERARRKNISLNVLYESINRKRRA</sequence>
<dbReference type="AlphaFoldDB" id="A0A0T5XAX2"/>
<proteinExistence type="predicted"/>
<reference evidence="2" key="1">
    <citation type="submission" date="2012-09" db="EMBL/GenBank/DDBJ databases">
        <authorList>
            <person name="Weinstock G."/>
            <person name="Sodergren E."/>
            <person name="Clifton S."/>
            <person name="Fulton L."/>
            <person name="Fulton B."/>
            <person name="Courtney L."/>
            <person name="Fronick C."/>
            <person name="Harrison M."/>
            <person name="Strong C."/>
            <person name="Farmer C."/>
            <person name="Delehaunty K."/>
            <person name="Markovic C."/>
            <person name="Hall O."/>
            <person name="Minx P."/>
            <person name="Tomlinson C."/>
            <person name="Mitreva M."/>
            <person name="Nelson J."/>
            <person name="Hou S."/>
            <person name="Wollam A."/>
            <person name="Pepin K.H."/>
            <person name="Johnson M."/>
            <person name="Bhonagiri V."/>
            <person name="Nash W.E."/>
            <person name="Suruliraj S."/>
            <person name="Warren W."/>
            <person name="Chinwalla A."/>
            <person name="Mardis E.R."/>
            <person name="Wilson R.K."/>
        </authorList>
    </citation>
    <scope>NUCLEOTIDE SEQUENCE [LARGE SCALE GENOMIC DNA]</scope>
    <source>
        <strain evidence="2">OS1</strain>
    </source>
</reference>
<evidence type="ECO:0000313" key="1">
    <source>
        <dbReference type="EMBL" id="KRT35535.1"/>
    </source>
</evidence>
<dbReference type="STRING" id="592015.HMPREF1705_02768"/>
<organism evidence="1 2">
    <name type="scientific">Acetomicrobium hydrogeniformans ATCC BAA-1850</name>
    <dbReference type="NCBI Taxonomy" id="592015"/>
    <lineage>
        <taxon>Bacteria</taxon>
        <taxon>Thermotogati</taxon>
        <taxon>Synergistota</taxon>
        <taxon>Synergistia</taxon>
        <taxon>Synergistales</taxon>
        <taxon>Acetomicrobiaceae</taxon>
        <taxon>Acetomicrobium</taxon>
    </lineage>
</organism>
<name>A0A0T5XAX2_9BACT</name>
<gene>
    <name evidence="1" type="ORF">HMPREF1705_02768</name>
</gene>
<evidence type="ECO:0008006" key="3">
    <source>
        <dbReference type="Google" id="ProtNLM"/>
    </source>
</evidence>
<keyword evidence="2" id="KW-1185">Reference proteome</keyword>
<dbReference type="Proteomes" id="UP000005273">
    <property type="component" value="Unassembled WGS sequence"/>
</dbReference>
<accession>A0A0T5XAX2</accession>
<protein>
    <recommendedName>
        <fullName evidence="3">DUF4276 family protein</fullName>
    </recommendedName>
</protein>
<evidence type="ECO:0000313" key="2">
    <source>
        <dbReference type="Proteomes" id="UP000005273"/>
    </source>
</evidence>
<comment type="caution">
    <text evidence="1">The sequence shown here is derived from an EMBL/GenBank/DDBJ whole genome shotgun (WGS) entry which is preliminary data.</text>
</comment>
<dbReference type="OrthoDB" id="3687853at2"/>
<dbReference type="EMBL" id="ACJX03000001">
    <property type="protein sequence ID" value="KRT35535.1"/>
    <property type="molecule type" value="Genomic_DNA"/>
</dbReference>